<name>A0A6A6ATV6_9PEZI</name>
<dbReference type="GeneID" id="54295260"/>
<gene>
    <name evidence="4" type="ORF">K452DRAFT_239924</name>
</gene>
<evidence type="ECO:0000256" key="1">
    <source>
        <dbReference type="SAM" id="MobiDB-lite"/>
    </source>
</evidence>
<feature type="compositionally biased region" description="Low complexity" evidence="1">
    <location>
        <begin position="44"/>
        <end position="103"/>
    </location>
</feature>
<dbReference type="Proteomes" id="UP000799438">
    <property type="component" value="Unassembled WGS sequence"/>
</dbReference>
<keyword evidence="2" id="KW-1133">Transmembrane helix</keyword>
<dbReference type="RefSeq" id="XP_033390839.1">
    <property type="nucleotide sequence ID" value="XM_033537764.1"/>
</dbReference>
<sequence>MLRNRVKLTKAYGFSASSDADSKTDDKAKATDTAKETAKDTAKASDTAKATDSAKASDTGKAKATSGAAATTDTASATGTAAKTAKGSGTAEASATGTASGTGKNKDDKSKTTKHKSKTFDARLPSGGISMITPGPYDGSQYYKIGDWVTFAWNYTSLSVTPSAINVLASCSVNSATYTIAANMSVGNGPGTVYWNTNDTKASATQSLVQETYTLIVYDAGSSISATAGAGYLGVSNTFRFGMYNPQPYTPRAQWSCPSCNAAFSTFERQTMGFLVGTFAITVATFTWFVVGFGVI</sequence>
<feature type="region of interest" description="Disordered" evidence="1">
    <location>
        <begin position="1"/>
        <end position="125"/>
    </location>
</feature>
<keyword evidence="2" id="KW-0472">Membrane</keyword>
<keyword evidence="5" id="KW-1185">Reference proteome</keyword>
<proteinExistence type="predicted"/>
<protein>
    <recommendedName>
        <fullName evidence="3">DUF7137 domain-containing protein</fullName>
    </recommendedName>
</protein>
<dbReference type="Pfam" id="PF23585">
    <property type="entry name" value="DUF7137"/>
    <property type="match status" value="1"/>
</dbReference>
<accession>A0A6A6ATV6</accession>
<dbReference type="InterPro" id="IPR055561">
    <property type="entry name" value="DUF7137"/>
</dbReference>
<dbReference type="PANTHER" id="PTHR42028">
    <property type="entry name" value="CHROMOSOME 1, WHOLE GENOME SHOTGUN SEQUENCE"/>
    <property type="match status" value="1"/>
</dbReference>
<dbReference type="EMBL" id="ML995679">
    <property type="protein sequence ID" value="KAF2135120.1"/>
    <property type="molecule type" value="Genomic_DNA"/>
</dbReference>
<evidence type="ECO:0000313" key="5">
    <source>
        <dbReference type="Proteomes" id="UP000799438"/>
    </source>
</evidence>
<feature type="compositionally biased region" description="Basic and acidic residues" evidence="1">
    <location>
        <begin position="20"/>
        <end position="43"/>
    </location>
</feature>
<evidence type="ECO:0000259" key="3">
    <source>
        <dbReference type="Pfam" id="PF23585"/>
    </source>
</evidence>
<reference evidence="4" key="1">
    <citation type="journal article" date="2020" name="Stud. Mycol.">
        <title>101 Dothideomycetes genomes: a test case for predicting lifestyles and emergence of pathogens.</title>
        <authorList>
            <person name="Haridas S."/>
            <person name="Albert R."/>
            <person name="Binder M."/>
            <person name="Bloem J."/>
            <person name="Labutti K."/>
            <person name="Salamov A."/>
            <person name="Andreopoulos B."/>
            <person name="Baker S."/>
            <person name="Barry K."/>
            <person name="Bills G."/>
            <person name="Bluhm B."/>
            <person name="Cannon C."/>
            <person name="Castanera R."/>
            <person name="Culley D."/>
            <person name="Daum C."/>
            <person name="Ezra D."/>
            <person name="Gonzalez J."/>
            <person name="Henrissat B."/>
            <person name="Kuo A."/>
            <person name="Liang C."/>
            <person name="Lipzen A."/>
            <person name="Lutzoni F."/>
            <person name="Magnuson J."/>
            <person name="Mondo S."/>
            <person name="Nolan M."/>
            <person name="Ohm R."/>
            <person name="Pangilinan J."/>
            <person name="Park H.-J."/>
            <person name="Ramirez L."/>
            <person name="Alfaro M."/>
            <person name="Sun H."/>
            <person name="Tritt A."/>
            <person name="Yoshinaga Y."/>
            <person name="Zwiers L.-H."/>
            <person name="Turgeon B."/>
            <person name="Goodwin S."/>
            <person name="Spatafora J."/>
            <person name="Crous P."/>
            <person name="Grigoriev I."/>
        </authorList>
    </citation>
    <scope>NUCLEOTIDE SEQUENCE</scope>
    <source>
        <strain evidence="4">CBS 121167</strain>
    </source>
</reference>
<feature type="transmembrane region" description="Helical" evidence="2">
    <location>
        <begin position="274"/>
        <end position="295"/>
    </location>
</feature>
<feature type="domain" description="DUF7137" evidence="3">
    <location>
        <begin position="124"/>
        <end position="258"/>
    </location>
</feature>
<dbReference type="AlphaFoldDB" id="A0A6A6ATV6"/>
<evidence type="ECO:0000313" key="4">
    <source>
        <dbReference type="EMBL" id="KAF2135120.1"/>
    </source>
</evidence>
<keyword evidence="2" id="KW-0812">Transmembrane</keyword>
<organism evidence="4 5">
    <name type="scientific">Aplosporella prunicola CBS 121167</name>
    <dbReference type="NCBI Taxonomy" id="1176127"/>
    <lineage>
        <taxon>Eukaryota</taxon>
        <taxon>Fungi</taxon>
        <taxon>Dikarya</taxon>
        <taxon>Ascomycota</taxon>
        <taxon>Pezizomycotina</taxon>
        <taxon>Dothideomycetes</taxon>
        <taxon>Dothideomycetes incertae sedis</taxon>
        <taxon>Botryosphaeriales</taxon>
        <taxon>Aplosporellaceae</taxon>
        <taxon>Aplosporella</taxon>
    </lineage>
</organism>
<dbReference type="OrthoDB" id="2435509at2759"/>
<evidence type="ECO:0000256" key="2">
    <source>
        <dbReference type="SAM" id="Phobius"/>
    </source>
</evidence>
<dbReference type="PANTHER" id="PTHR42028:SF1">
    <property type="entry name" value="YALI0E30657P"/>
    <property type="match status" value="1"/>
</dbReference>